<dbReference type="OrthoDB" id="20872at2759"/>
<gene>
    <name evidence="3" type="ORF">K489DRAFT_385369</name>
</gene>
<feature type="compositionally biased region" description="Polar residues" evidence="1">
    <location>
        <begin position="38"/>
        <end position="51"/>
    </location>
</feature>
<feature type="region of interest" description="Disordered" evidence="1">
    <location>
        <begin position="29"/>
        <end position="53"/>
    </location>
</feature>
<organism evidence="3">
    <name type="scientific">Dissoconium aciculare CBS 342.82</name>
    <dbReference type="NCBI Taxonomy" id="1314786"/>
    <lineage>
        <taxon>Eukaryota</taxon>
        <taxon>Fungi</taxon>
        <taxon>Dikarya</taxon>
        <taxon>Ascomycota</taxon>
        <taxon>Pezizomycotina</taxon>
        <taxon>Dothideomycetes</taxon>
        <taxon>Dothideomycetidae</taxon>
        <taxon>Mycosphaerellales</taxon>
        <taxon>Dissoconiaceae</taxon>
        <taxon>Dissoconium</taxon>
    </lineage>
</organism>
<reference evidence="3" key="1">
    <citation type="submission" date="2020-01" db="EMBL/GenBank/DDBJ databases">
        <authorList>
            <consortium name="DOE Joint Genome Institute"/>
            <person name="Haridas S."/>
            <person name="Albert R."/>
            <person name="Binder M."/>
            <person name="Bloem J."/>
            <person name="Labutti K."/>
            <person name="Salamov A."/>
            <person name="Andreopoulos B."/>
            <person name="Baker S.E."/>
            <person name="Barry K."/>
            <person name="Bills G."/>
            <person name="Bluhm B.H."/>
            <person name="Cannon C."/>
            <person name="Castanera R."/>
            <person name="Culley D.E."/>
            <person name="Daum C."/>
            <person name="Ezra D."/>
            <person name="Gonzalez J.B."/>
            <person name="Henrissat B."/>
            <person name="Kuo A."/>
            <person name="Liang C."/>
            <person name="Lipzen A."/>
            <person name="Lutzoni F."/>
            <person name="Magnuson J."/>
            <person name="Mondo S."/>
            <person name="Nolan M."/>
            <person name="Ohm R."/>
            <person name="Pangilinan J."/>
            <person name="Park H.-J."/>
            <person name="Ramirez L."/>
            <person name="Alfaro M."/>
            <person name="Sun H."/>
            <person name="Tritt A."/>
            <person name="Yoshinaga Y."/>
            <person name="Zwiers L.-H."/>
            <person name="Turgeon B.G."/>
            <person name="Goodwin S.B."/>
            <person name="Spatafora J.W."/>
            <person name="Crous P.W."/>
            <person name="Grigoriev I.V."/>
        </authorList>
    </citation>
    <scope>NUCLEOTIDE SEQUENCE</scope>
    <source>
        <strain evidence="3">CBS 342.82</strain>
    </source>
</reference>
<name>A0A6J3LPX5_9PEZI</name>
<evidence type="ECO:0000313" key="3">
    <source>
        <dbReference type="RefSeq" id="XP_033455012.1"/>
    </source>
</evidence>
<dbReference type="GeneID" id="54363886"/>
<protein>
    <submittedName>
        <fullName evidence="3">Uncharacterized protein</fullName>
    </submittedName>
</protein>
<reference evidence="3" key="3">
    <citation type="submission" date="2025-08" db="UniProtKB">
        <authorList>
            <consortium name="RefSeq"/>
        </authorList>
    </citation>
    <scope>IDENTIFICATION</scope>
    <source>
        <strain evidence="3">CBS 342.82</strain>
    </source>
</reference>
<proteinExistence type="predicted"/>
<accession>A0A6J3LPX5</accession>
<sequence>MHKVRQSTAALSSSMCFCDRQAIPGILLQGSEKDERSNSIAGSGTSSQVGQESDKDVAILEEAAFVSGTLDSPMFKIHHLV</sequence>
<dbReference type="Proteomes" id="UP000504637">
    <property type="component" value="Unplaced"/>
</dbReference>
<dbReference type="RefSeq" id="XP_033455012.1">
    <property type="nucleotide sequence ID" value="XM_033606086.1"/>
</dbReference>
<evidence type="ECO:0000256" key="1">
    <source>
        <dbReference type="SAM" id="MobiDB-lite"/>
    </source>
</evidence>
<reference evidence="3" key="2">
    <citation type="submission" date="2020-04" db="EMBL/GenBank/DDBJ databases">
        <authorList>
            <consortium name="NCBI Genome Project"/>
        </authorList>
    </citation>
    <scope>NUCLEOTIDE SEQUENCE</scope>
    <source>
        <strain evidence="3">CBS 342.82</strain>
    </source>
</reference>
<evidence type="ECO:0000313" key="2">
    <source>
        <dbReference type="Proteomes" id="UP000504637"/>
    </source>
</evidence>
<keyword evidence="2" id="KW-1185">Reference proteome</keyword>
<dbReference type="AlphaFoldDB" id="A0A6J3LPX5"/>